<dbReference type="GO" id="GO:0051693">
    <property type="term" value="P:actin filament capping"/>
    <property type="evidence" value="ECO:0007669"/>
    <property type="project" value="UniProtKB-KW"/>
</dbReference>
<dbReference type="Gene3D" id="2.30.29.30">
    <property type="entry name" value="Pleckstrin-homology domain (PH domain)/Phosphotyrosine-binding domain (PTB)"/>
    <property type="match status" value="1"/>
</dbReference>
<feature type="coiled-coil region" evidence="4">
    <location>
        <begin position="6"/>
        <end position="33"/>
    </location>
</feature>
<keyword evidence="3" id="KW-0677">Repeat</keyword>
<dbReference type="PROSITE" id="PS50003">
    <property type="entry name" value="PH_DOMAIN"/>
    <property type="match status" value="1"/>
</dbReference>
<dbReference type="SMART" id="SM00233">
    <property type="entry name" value="PH"/>
    <property type="match status" value="1"/>
</dbReference>
<evidence type="ECO:0000313" key="7">
    <source>
        <dbReference type="Proteomes" id="UP000079169"/>
    </source>
</evidence>
<dbReference type="Proteomes" id="UP000079169">
    <property type="component" value="Unplaced"/>
</dbReference>
<dbReference type="InterPro" id="IPR001605">
    <property type="entry name" value="PH_dom-spectrin-type"/>
</dbReference>
<reference evidence="8" key="1">
    <citation type="submission" date="2025-08" db="UniProtKB">
        <authorList>
            <consortium name="RefSeq"/>
        </authorList>
    </citation>
    <scope>IDENTIFICATION</scope>
</reference>
<gene>
    <name evidence="8" type="primary">LOC103521455</name>
</gene>
<dbReference type="InterPro" id="IPR041681">
    <property type="entry name" value="PH_9"/>
</dbReference>
<evidence type="ECO:0000256" key="2">
    <source>
        <dbReference type="ARBA" id="ARBA00022467"/>
    </source>
</evidence>
<organism evidence="7 8">
    <name type="scientific">Diaphorina citri</name>
    <name type="common">Asian citrus psyllid</name>
    <dbReference type="NCBI Taxonomy" id="121845"/>
    <lineage>
        <taxon>Eukaryota</taxon>
        <taxon>Metazoa</taxon>
        <taxon>Ecdysozoa</taxon>
        <taxon>Arthropoda</taxon>
        <taxon>Hexapoda</taxon>
        <taxon>Insecta</taxon>
        <taxon>Pterygota</taxon>
        <taxon>Neoptera</taxon>
        <taxon>Paraneoptera</taxon>
        <taxon>Hemiptera</taxon>
        <taxon>Sternorrhyncha</taxon>
        <taxon>Psylloidea</taxon>
        <taxon>Psyllidae</taxon>
        <taxon>Diaphorininae</taxon>
        <taxon>Diaphorina</taxon>
    </lineage>
</organism>
<dbReference type="SUPFAM" id="SSF50729">
    <property type="entry name" value="PH domain-like"/>
    <property type="match status" value="1"/>
</dbReference>
<dbReference type="PANTHER" id="PTHR11915">
    <property type="entry name" value="SPECTRIN/FILAMIN RELATED CYTOSKELETAL PROTEIN"/>
    <property type="match status" value="1"/>
</dbReference>
<dbReference type="GO" id="GO:0005737">
    <property type="term" value="C:cytoplasm"/>
    <property type="evidence" value="ECO:0007669"/>
    <property type="project" value="UniProtKB-ARBA"/>
</dbReference>
<feature type="compositionally biased region" description="Polar residues" evidence="5">
    <location>
        <begin position="266"/>
        <end position="276"/>
    </location>
</feature>
<dbReference type="Pfam" id="PF00435">
    <property type="entry name" value="Spectrin"/>
    <property type="match status" value="1"/>
</dbReference>
<dbReference type="STRING" id="121845.A0A1S3DMF4"/>
<evidence type="ECO:0000256" key="5">
    <source>
        <dbReference type="SAM" id="MobiDB-lite"/>
    </source>
</evidence>
<dbReference type="InterPro" id="IPR002017">
    <property type="entry name" value="Spectrin_repeat"/>
</dbReference>
<dbReference type="FunFam" id="2.30.29.30:FF:000024">
    <property type="entry name" value="Spectrin beta chain"/>
    <property type="match status" value="1"/>
</dbReference>
<dbReference type="AlphaFoldDB" id="A0A1S3DMF4"/>
<dbReference type="InterPro" id="IPR001849">
    <property type="entry name" value="PH_domain"/>
</dbReference>
<dbReference type="Gene3D" id="1.20.58.60">
    <property type="match status" value="1"/>
</dbReference>
<evidence type="ECO:0000256" key="3">
    <source>
        <dbReference type="ARBA" id="ARBA00022737"/>
    </source>
</evidence>
<feature type="non-terminal residue" evidence="8">
    <location>
        <position position="1"/>
    </location>
</feature>
<accession>A0A1S3DMF4</accession>
<evidence type="ECO:0000313" key="8">
    <source>
        <dbReference type="RefSeq" id="XP_008484789.1"/>
    </source>
</evidence>
<feature type="region of interest" description="Disordered" evidence="5">
    <location>
        <begin position="260"/>
        <end position="295"/>
    </location>
</feature>
<evidence type="ECO:0000256" key="1">
    <source>
        <dbReference type="ARBA" id="ARBA00006826"/>
    </source>
</evidence>
<evidence type="ECO:0000259" key="6">
    <source>
        <dbReference type="PROSITE" id="PS50003"/>
    </source>
</evidence>
<dbReference type="GeneID" id="103521455"/>
<proteinExistence type="inferred from homology"/>
<dbReference type="CDD" id="cd00176">
    <property type="entry name" value="SPEC"/>
    <property type="match status" value="1"/>
</dbReference>
<dbReference type="InterPro" id="IPR018159">
    <property type="entry name" value="Spectrin/alpha-actinin"/>
</dbReference>
<sequence>ETVDEVSNLVKKHEEFEKLLATQEEKVIALQEHGDKLLAQNHFESKLIAQRLNEVIDRRVQVKQLCVVRKQRLDDALLYAQFVRDIAEVSRVRPVISYLKRAESMKADLTKKPKRTPSFTTRRRTQSFRKLQKLEQLDQLPPVEIQGVLERKHELQSGGKKAAVRSWKSLYTVLCGQLLCFFKDQDDFVASKAATSPIIIFKARCEKAGDYTKRKHVFRLYCTDGSEFLFLAPSETLMEDWVNKISFHAQLPPSLQLLSYDDSQKESSPTKATPSLPTVPGAPDLSSSSSKDSTY</sequence>
<dbReference type="CDD" id="cd10571">
    <property type="entry name" value="PH_beta_spectrin"/>
    <property type="match status" value="1"/>
</dbReference>
<keyword evidence="4" id="KW-0175">Coiled coil</keyword>
<comment type="similarity">
    <text evidence="1">Belongs to the spectrin family.</text>
</comment>
<keyword evidence="7" id="KW-1185">Reference proteome</keyword>
<feature type="compositionally biased region" description="Low complexity" evidence="5">
    <location>
        <begin position="286"/>
        <end position="295"/>
    </location>
</feature>
<dbReference type="InterPro" id="IPR011993">
    <property type="entry name" value="PH-like_dom_sf"/>
</dbReference>
<dbReference type="KEGG" id="dci:103521455"/>
<dbReference type="SUPFAM" id="SSF46966">
    <property type="entry name" value="Spectrin repeat"/>
    <property type="match status" value="1"/>
</dbReference>
<evidence type="ECO:0000256" key="4">
    <source>
        <dbReference type="SAM" id="Coils"/>
    </source>
</evidence>
<dbReference type="PaxDb" id="121845-A0A1S3DMF4"/>
<keyword evidence="2" id="KW-0117">Actin capping</keyword>
<dbReference type="PRINTS" id="PR00683">
    <property type="entry name" value="SPECTRINPH"/>
</dbReference>
<dbReference type="GO" id="GO:0005543">
    <property type="term" value="F:phospholipid binding"/>
    <property type="evidence" value="ECO:0007669"/>
    <property type="project" value="InterPro"/>
</dbReference>
<feature type="domain" description="PH" evidence="6">
    <location>
        <begin position="142"/>
        <end position="250"/>
    </location>
</feature>
<name>A0A1S3DMF4_DIACI</name>
<dbReference type="Pfam" id="PF15410">
    <property type="entry name" value="PH_9"/>
    <property type="match status" value="1"/>
</dbReference>
<protein>
    <submittedName>
        <fullName evidence="8">Spectrin beta chain, non-erythrocytic 1-like</fullName>
    </submittedName>
</protein>
<dbReference type="RefSeq" id="XP_008484789.1">
    <property type="nucleotide sequence ID" value="XM_008486567.1"/>
</dbReference>